<name>A0A4Y9NIM0_9BRAD</name>
<protein>
    <submittedName>
        <fullName evidence="2">Uncharacterized protein</fullName>
    </submittedName>
</protein>
<dbReference type="AlphaFoldDB" id="A0A4Y9NIM0"/>
<keyword evidence="4" id="KW-1185">Reference proteome</keyword>
<accession>A0A4Y9KPP5</accession>
<dbReference type="Proteomes" id="UP000297700">
    <property type="component" value="Unassembled WGS sequence"/>
</dbReference>
<accession>A0A4Y9NIM0</accession>
<sequence length="64" mass="7066">MVPLLEAPLGVDEDVGDIQELASGILRITKRLRDELEAALKVIDSLKDHTGFTVAAARPKQRER</sequence>
<evidence type="ECO:0000313" key="4">
    <source>
        <dbReference type="Proteomes" id="UP000298225"/>
    </source>
</evidence>
<reference evidence="1 4" key="1">
    <citation type="submission" date="2019-03" db="EMBL/GenBank/DDBJ databases">
        <title>Bradyrhizobium strains diversity isolated from Chamaecrista fasciculata.</title>
        <authorList>
            <person name="Urquiaga M.C.O."/>
            <person name="Hungria M."/>
            <person name="Delamuta J.R.M."/>
        </authorList>
    </citation>
    <scope>NUCLEOTIDE SEQUENCE [LARGE SCALE GENOMIC DNA]</scope>
    <source>
        <strain evidence="1 4">CNPSo 3424</strain>
    </source>
</reference>
<evidence type="ECO:0000313" key="1">
    <source>
        <dbReference type="EMBL" id="TFV29332.1"/>
    </source>
</evidence>
<proteinExistence type="predicted"/>
<evidence type="ECO:0000313" key="3">
    <source>
        <dbReference type="Proteomes" id="UP000297700"/>
    </source>
</evidence>
<gene>
    <name evidence="2" type="ORF">E4K64_38155</name>
    <name evidence="1" type="ORF">E4K66_38375</name>
</gene>
<dbReference type="EMBL" id="SPQS01000055">
    <property type="protein sequence ID" value="TFV67680.1"/>
    <property type="molecule type" value="Genomic_DNA"/>
</dbReference>
<dbReference type="Proteomes" id="UP000298225">
    <property type="component" value="Unassembled WGS sequence"/>
</dbReference>
<comment type="caution">
    <text evidence="2">The sequence shown here is derived from an EMBL/GenBank/DDBJ whole genome shotgun (WGS) entry which is preliminary data.</text>
</comment>
<dbReference type="EMBL" id="SPQU01000059">
    <property type="protein sequence ID" value="TFV29332.1"/>
    <property type="molecule type" value="Genomic_DNA"/>
</dbReference>
<dbReference type="RefSeq" id="WP_126262123.1">
    <property type="nucleotide sequence ID" value="NZ_SPQS01000055.1"/>
</dbReference>
<reference evidence="2 3" key="2">
    <citation type="submission" date="2019-03" db="EMBL/GenBank/DDBJ databases">
        <title>Bradyrhizobium strains diversity.</title>
        <authorList>
            <person name="Urquiaga M.C.O."/>
            <person name="Hungria M."/>
            <person name="Delamuta J.R.M."/>
            <person name="Klepa M.S."/>
        </authorList>
    </citation>
    <scope>NUCLEOTIDE SEQUENCE [LARGE SCALE GENOMIC DNA]</scope>
    <source>
        <strain evidence="2 3">CNPSo 3426</strain>
    </source>
</reference>
<organism evidence="2 3">
    <name type="scientific">Bradyrhizobium frederickii</name>
    <dbReference type="NCBI Taxonomy" id="2560054"/>
    <lineage>
        <taxon>Bacteria</taxon>
        <taxon>Pseudomonadati</taxon>
        <taxon>Pseudomonadota</taxon>
        <taxon>Alphaproteobacteria</taxon>
        <taxon>Hyphomicrobiales</taxon>
        <taxon>Nitrobacteraceae</taxon>
        <taxon>Bradyrhizobium</taxon>
    </lineage>
</organism>
<evidence type="ECO:0000313" key="2">
    <source>
        <dbReference type="EMBL" id="TFV67680.1"/>
    </source>
</evidence>